<dbReference type="Gene3D" id="3.40.960.10">
    <property type="entry name" value="VSR Endonuclease"/>
    <property type="match status" value="1"/>
</dbReference>
<reference evidence="2" key="1">
    <citation type="submission" date="2020-03" db="EMBL/GenBank/DDBJ databases">
        <title>Draft sequencing of Calidifontibacter sp. DB0510.</title>
        <authorList>
            <person name="Kim D.-U."/>
        </authorList>
    </citation>
    <scope>NUCLEOTIDE SEQUENCE</scope>
    <source>
        <strain evidence="2">DB0510</strain>
    </source>
</reference>
<proteinExistence type="predicted"/>
<keyword evidence="3" id="KW-1185">Reference proteome</keyword>
<protein>
    <submittedName>
        <fullName evidence="2">DUF559 domain-containing protein</fullName>
    </submittedName>
</protein>
<dbReference type="InterPro" id="IPR011335">
    <property type="entry name" value="Restrct_endonuc-II-like"/>
</dbReference>
<dbReference type="Pfam" id="PF04480">
    <property type="entry name" value="DUF559"/>
    <property type="match status" value="1"/>
</dbReference>
<sequence length="286" mass="32336">MGDFDPRRPFRAQTAVKHGISRARLRSADFKQLIRGCYIESGTCIDVVTRAQAAVLMVPGAVVSHHTAMTIWGVTVPAQRIHLTVPPRRRTTLPEVRLHRLKARPRYTTRHGLRITTPIQTFVDLGGYVDGAELVAIADRLLRLRLVTLAELRQAAGSARGQHSAAIREAAALAREGVDSMMESKLRMVIIGGGLPEPEVNHRIVREDGSVRRRIELVYADLKIAIEYDGRHHIDRQAQWQADILRREELEAEGWKFIVVTNEDLRDPEALLERIRRAIRERTRAA</sequence>
<dbReference type="SUPFAM" id="SSF52980">
    <property type="entry name" value="Restriction endonuclease-like"/>
    <property type="match status" value="1"/>
</dbReference>
<comment type="caution">
    <text evidence="2">The sequence shown here is derived from an EMBL/GenBank/DDBJ whole genome shotgun (WGS) entry which is preliminary data.</text>
</comment>
<dbReference type="Proteomes" id="UP000744769">
    <property type="component" value="Unassembled WGS sequence"/>
</dbReference>
<dbReference type="RefSeq" id="WP_166198353.1">
    <property type="nucleotide sequence ID" value="NZ_JAAOIV010000013.1"/>
</dbReference>
<gene>
    <name evidence="2" type="ORF">G9U51_15905</name>
</gene>
<evidence type="ECO:0000313" key="3">
    <source>
        <dbReference type="Proteomes" id="UP000744769"/>
    </source>
</evidence>
<evidence type="ECO:0000313" key="2">
    <source>
        <dbReference type="EMBL" id="NHN57257.1"/>
    </source>
</evidence>
<feature type="domain" description="DUF559" evidence="1">
    <location>
        <begin position="217"/>
        <end position="279"/>
    </location>
</feature>
<dbReference type="EMBL" id="JAAOIV010000013">
    <property type="protein sequence ID" value="NHN57257.1"/>
    <property type="molecule type" value="Genomic_DNA"/>
</dbReference>
<name>A0A967EAA5_9MICO</name>
<accession>A0A967EAA5</accession>
<organism evidence="2 3">
    <name type="scientific">Metallococcus carri</name>
    <dbReference type="NCBI Taxonomy" id="1656884"/>
    <lineage>
        <taxon>Bacteria</taxon>
        <taxon>Bacillati</taxon>
        <taxon>Actinomycetota</taxon>
        <taxon>Actinomycetes</taxon>
        <taxon>Micrococcales</taxon>
        <taxon>Dermacoccaceae</taxon>
        <taxon>Metallococcus</taxon>
    </lineage>
</organism>
<dbReference type="InterPro" id="IPR007569">
    <property type="entry name" value="DUF559"/>
</dbReference>
<evidence type="ECO:0000259" key="1">
    <source>
        <dbReference type="Pfam" id="PF04480"/>
    </source>
</evidence>
<dbReference type="AlphaFoldDB" id="A0A967EAA5"/>